<dbReference type="InterPro" id="IPR051552">
    <property type="entry name" value="HptR"/>
</dbReference>
<organism evidence="11 12">
    <name type="scientific">Paenibacillus donghaensis</name>
    <dbReference type="NCBI Taxonomy" id="414771"/>
    <lineage>
        <taxon>Bacteria</taxon>
        <taxon>Bacillati</taxon>
        <taxon>Bacillota</taxon>
        <taxon>Bacilli</taxon>
        <taxon>Bacillales</taxon>
        <taxon>Paenibacillaceae</taxon>
        <taxon>Paenibacillus</taxon>
    </lineage>
</organism>
<dbReference type="GO" id="GO:0003700">
    <property type="term" value="F:DNA-binding transcription factor activity"/>
    <property type="evidence" value="ECO:0007669"/>
    <property type="project" value="InterPro"/>
</dbReference>
<dbReference type="CDD" id="cd17536">
    <property type="entry name" value="REC_YesN-like"/>
    <property type="match status" value="1"/>
</dbReference>
<dbReference type="SUPFAM" id="SSF52172">
    <property type="entry name" value="CheY-like"/>
    <property type="match status" value="1"/>
</dbReference>
<dbReference type="SMART" id="SM00342">
    <property type="entry name" value="HTH_ARAC"/>
    <property type="match status" value="1"/>
</dbReference>
<evidence type="ECO:0000256" key="1">
    <source>
        <dbReference type="ARBA" id="ARBA00004496"/>
    </source>
</evidence>
<keyword evidence="3 8" id="KW-0597">Phosphoprotein</keyword>
<evidence type="ECO:0000256" key="2">
    <source>
        <dbReference type="ARBA" id="ARBA00022490"/>
    </source>
</evidence>
<comment type="subcellular location">
    <subcellularLocation>
        <location evidence="1">Cytoplasm</location>
    </subcellularLocation>
</comment>
<evidence type="ECO:0000313" key="11">
    <source>
        <dbReference type="EMBL" id="ASA20028.1"/>
    </source>
</evidence>
<dbReference type="KEGG" id="pdh:B9T62_03970"/>
<keyword evidence="4" id="KW-0902">Two-component regulatory system</keyword>
<evidence type="ECO:0008006" key="13">
    <source>
        <dbReference type="Google" id="ProtNLM"/>
    </source>
</evidence>
<evidence type="ECO:0000256" key="7">
    <source>
        <dbReference type="ARBA" id="ARBA00023163"/>
    </source>
</evidence>
<feature type="domain" description="Response regulatory" evidence="10">
    <location>
        <begin position="10"/>
        <end position="127"/>
    </location>
</feature>
<reference evidence="11 12" key="1">
    <citation type="submission" date="2017-06" db="EMBL/GenBank/DDBJ databases">
        <title>Complete genome sequence of Paenibacillus donghaensis KCTC 13049T isolated from East Sea sediment, South Korea.</title>
        <authorList>
            <person name="Jung B.K."/>
            <person name="Hong S.-J."/>
            <person name="Shin J.-H."/>
        </authorList>
    </citation>
    <scope>NUCLEOTIDE SEQUENCE [LARGE SCALE GENOMIC DNA]</scope>
    <source>
        <strain evidence="11 12">KCTC 13049</strain>
    </source>
</reference>
<dbReference type="PANTHER" id="PTHR42713">
    <property type="entry name" value="HISTIDINE KINASE-RELATED"/>
    <property type="match status" value="1"/>
</dbReference>
<dbReference type="GO" id="GO:0000160">
    <property type="term" value="P:phosphorelay signal transduction system"/>
    <property type="evidence" value="ECO:0007669"/>
    <property type="project" value="UniProtKB-KW"/>
</dbReference>
<evidence type="ECO:0000256" key="8">
    <source>
        <dbReference type="PROSITE-ProRule" id="PRU00169"/>
    </source>
</evidence>
<keyword evidence="12" id="KW-1185">Reference proteome</keyword>
<dbReference type="PANTHER" id="PTHR42713:SF3">
    <property type="entry name" value="TRANSCRIPTIONAL REGULATORY PROTEIN HPTR"/>
    <property type="match status" value="1"/>
</dbReference>
<dbReference type="SUPFAM" id="SSF46689">
    <property type="entry name" value="Homeodomain-like"/>
    <property type="match status" value="1"/>
</dbReference>
<evidence type="ECO:0000256" key="4">
    <source>
        <dbReference type="ARBA" id="ARBA00023012"/>
    </source>
</evidence>
<dbReference type="InterPro" id="IPR018060">
    <property type="entry name" value="HTH_AraC"/>
</dbReference>
<dbReference type="EMBL" id="CP021780">
    <property type="protein sequence ID" value="ASA20028.1"/>
    <property type="molecule type" value="Genomic_DNA"/>
</dbReference>
<evidence type="ECO:0000256" key="6">
    <source>
        <dbReference type="ARBA" id="ARBA00023125"/>
    </source>
</evidence>
<dbReference type="PROSITE" id="PS00041">
    <property type="entry name" value="HTH_ARAC_FAMILY_1"/>
    <property type="match status" value="1"/>
</dbReference>
<gene>
    <name evidence="11" type="ORF">B9T62_03970</name>
</gene>
<dbReference type="Pfam" id="PF00072">
    <property type="entry name" value="Response_reg"/>
    <property type="match status" value="1"/>
</dbReference>
<evidence type="ECO:0000259" key="10">
    <source>
        <dbReference type="PROSITE" id="PS50110"/>
    </source>
</evidence>
<dbReference type="Gene3D" id="3.40.50.2300">
    <property type="match status" value="1"/>
</dbReference>
<proteinExistence type="predicted"/>
<accession>A0A2Z2KMU2</accession>
<dbReference type="GO" id="GO:0043565">
    <property type="term" value="F:sequence-specific DNA binding"/>
    <property type="evidence" value="ECO:0007669"/>
    <property type="project" value="InterPro"/>
</dbReference>
<dbReference type="InterPro" id="IPR009057">
    <property type="entry name" value="Homeodomain-like_sf"/>
</dbReference>
<dbReference type="AlphaFoldDB" id="A0A2Z2KMU2"/>
<dbReference type="Proteomes" id="UP000249890">
    <property type="component" value="Chromosome"/>
</dbReference>
<protein>
    <recommendedName>
        <fullName evidence="13">DNA-binding response regulator</fullName>
    </recommendedName>
</protein>
<dbReference type="InterPro" id="IPR011006">
    <property type="entry name" value="CheY-like_superfamily"/>
</dbReference>
<keyword evidence="5" id="KW-0805">Transcription regulation</keyword>
<name>A0A2Z2KMU2_9BACL</name>
<evidence type="ECO:0000256" key="3">
    <source>
        <dbReference type="ARBA" id="ARBA00022553"/>
    </source>
</evidence>
<keyword evidence="7" id="KW-0804">Transcription</keyword>
<feature type="domain" description="HTH araC/xylS-type" evidence="9">
    <location>
        <begin position="449"/>
        <end position="546"/>
    </location>
</feature>
<dbReference type="InterPro" id="IPR018062">
    <property type="entry name" value="HTH_AraC-typ_CS"/>
</dbReference>
<dbReference type="Gene3D" id="1.10.10.60">
    <property type="entry name" value="Homeodomain-like"/>
    <property type="match status" value="2"/>
</dbReference>
<dbReference type="InterPro" id="IPR001789">
    <property type="entry name" value="Sig_transdc_resp-reg_receiver"/>
</dbReference>
<dbReference type="SMART" id="SM00448">
    <property type="entry name" value="REC"/>
    <property type="match status" value="1"/>
</dbReference>
<dbReference type="Pfam" id="PF12833">
    <property type="entry name" value="HTH_18"/>
    <property type="match status" value="1"/>
</dbReference>
<feature type="modified residue" description="4-aspartylphosphate" evidence="8">
    <location>
        <position position="62"/>
    </location>
</feature>
<sequence>MRKRRTPMLQLLLVDDEEYVVDDLEISFPWSSYGIEKVHKAYSGTEALQIVNDHPIDILISDIAMPGMSGLELIRRIREQNRVMKCILLTGYAEFSYAQEAIKQEVSDYLIKPLDRSKLGQCLEIMIQAMKQQLEQTISHENALRTFLEHLPLLKDKLLNELIQGKAYAPALLAGMLDKYALPFKQQDEIFFVLIRLEAHFTRYGRDSLLLFEYAVTNIACELFGDSFASWYCRDSYDYLVFALKPSQPPEAADAQTGTEQILAKLTHLSLQLHHNVNEYLKGGISVILTGSSYFSQGIPLLYQQAVTALRKQIGQEQGYFLALPKQPEAAAVQSLSILYEPPTFLHLLETGQWEGYKERLMRTQQSLESLPEITEEHLDELTSLLLSSFHYIAHKNNSLLSELVGRELIHRPAFRSLSQIIEWAVLLADTLRSKLDRESNCQKQELIQEIQSFVSGDLAAASLQSVAEHVSLHPVYVSKLFKQHSGHSLSEYILRVKMEQAAYMLQHSQDKIYEISEKLGYSNSQYFIRVFKEQNRMTPQEYRVLHHGG</sequence>
<dbReference type="GO" id="GO:0005737">
    <property type="term" value="C:cytoplasm"/>
    <property type="evidence" value="ECO:0007669"/>
    <property type="project" value="UniProtKB-SubCell"/>
</dbReference>
<evidence type="ECO:0000259" key="9">
    <source>
        <dbReference type="PROSITE" id="PS01124"/>
    </source>
</evidence>
<evidence type="ECO:0000313" key="12">
    <source>
        <dbReference type="Proteomes" id="UP000249890"/>
    </source>
</evidence>
<evidence type="ECO:0000256" key="5">
    <source>
        <dbReference type="ARBA" id="ARBA00023015"/>
    </source>
</evidence>
<dbReference type="PRINTS" id="PR00032">
    <property type="entry name" value="HTHARAC"/>
</dbReference>
<keyword evidence="6" id="KW-0238">DNA-binding</keyword>
<keyword evidence="2" id="KW-0963">Cytoplasm</keyword>
<dbReference type="OrthoDB" id="9794370at2"/>
<dbReference type="PROSITE" id="PS01124">
    <property type="entry name" value="HTH_ARAC_FAMILY_2"/>
    <property type="match status" value="1"/>
</dbReference>
<dbReference type="PROSITE" id="PS50110">
    <property type="entry name" value="RESPONSE_REGULATORY"/>
    <property type="match status" value="1"/>
</dbReference>
<dbReference type="InterPro" id="IPR020449">
    <property type="entry name" value="Tscrpt_reg_AraC-type_HTH"/>
</dbReference>